<comment type="subcellular location">
    <subcellularLocation>
        <location evidence="1">Membrane</location>
    </subcellularLocation>
</comment>
<dbReference type="RefSeq" id="WP_372563413.1">
    <property type="nucleotide sequence ID" value="NZ_JBGOSP010000008.1"/>
</dbReference>
<organism evidence="3 4">
    <name type="scientific">Streptomyces aureus</name>
    <dbReference type="NCBI Taxonomy" id="193461"/>
    <lineage>
        <taxon>Bacteria</taxon>
        <taxon>Bacillati</taxon>
        <taxon>Actinomycetota</taxon>
        <taxon>Actinomycetes</taxon>
        <taxon>Kitasatosporales</taxon>
        <taxon>Streptomycetaceae</taxon>
        <taxon>Streptomyces</taxon>
    </lineage>
</organism>
<comment type="caution">
    <text evidence="3">The sequence shown here is derived from an EMBL/GenBank/DDBJ whole genome shotgun (WGS) entry which is preliminary data.</text>
</comment>
<dbReference type="EMBL" id="JBGOSP010000008">
    <property type="protein sequence ID" value="MFA3838154.1"/>
    <property type="molecule type" value="Genomic_DNA"/>
</dbReference>
<dbReference type="Proteomes" id="UP001571476">
    <property type="component" value="Unassembled WGS sequence"/>
</dbReference>
<evidence type="ECO:0000313" key="4">
    <source>
        <dbReference type="Proteomes" id="UP001571476"/>
    </source>
</evidence>
<gene>
    <name evidence="3" type="ORF">ACEG43_18595</name>
</gene>
<accession>A0ABV4SLN9</accession>
<evidence type="ECO:0000313" key="3">
    <source>
        <dbReference type="EMBL" id="MFA3838154.1"/>
    </source>
</evidence>
<keyword evidence="2" id="KW-0472">Membrane</keyword>
<protein>
    <recommendedName>
        <fullName evidence="5">SnoaL-like domain-containing protein</fullName>
    </recommendedName>
</protein>
<evidence type="ECO:0008006" key="5">
    <source>
        <dbReference type="Google" id="ProtNLM"/>
    </source>
</evidence>
<keyword evidence="4" id="KW-1185">Reference proteome</keyword>
<sequence length="137" mass="14787">MRSTPAAANHALTDTEATTRVNGDVSSALARIFSYTPDGTGATERSARELLGGRAAQQYTQLFAQVHARVAEQRITLTTQSVRSGVVSLDGHSAQLLVFLDQTARRGDRKPTSSAAQLSVTARLRGDHWQIVDIKAR</sequence>
<dbReference type="PANTHER" id="PTHR37042:SF4">
    <property type="entry name" value="OUTER MEMBRANE PROTEIN RV1973"/>
    <property type="match status" value="1"/>
</dbReference>
<dbReference type="PANTHER" id="PTHR37042">
    <property type="entry name" value="OUTER MEMBRANE PROTEIN RV1973"/>
    <property type="match status" value="1"/>
</dbReference>
<reference evidence="3 4" key="1">
    <citation type="submission" date="2024-08" db="EMBL/GenBank/DDBJ databases">
        <title>Genome sequence of Streptomyces aureus CACIA-1.46HGO.</title>
        <authorList>
            <person name="Evangelista-Martinez Z."/>
        </authorList>
    </citation>
    <scope>NUCLEOTIDE SEQUENCE [LARGE SCALE GENOMIC DNA]</scope>
    <source>
        <strain evidence="3 4">CACIA-1.46HGO</strain>
    </source>
</reference>
<name>A0ABV4SLN9_9ACTN</name>
<evidence type="ECO:0000256" key="1">
    <source>
        <dbReference type="ARBA" id="ARBA00004370"/>
    </source>
</evidence>
<evidence type="ECO:0000256" key="2">
    <source>
        <dbReference type="ARBA" id="ARBA00023136"/>
    </source>
</evidence>
<proteinExistence type="predicted"/>